<protein>
    <submittedName>
        <fullName evidence="2">Hypp3985 protein</fullName>
    </submittedName>
</protein>
<proteinExistence type="predicted"/>
<gene>
    <name evidence="2" type="primary">Hypp3985</name>
    <name evidence="2" type="ORF">BLAG_LOCUS21598</name>
</gene>
<accession>A0A8K0A553</accession>
<feature type="compositionally biased region" description="Basic and acidic residues" evidence="1">
    <location>
        <begin position="218"/>
        <end position="240"/>
    </location>
</feature>
<dbReference type="EMBL" id="OV696692">
    <property type="protein sequence ID" value="CAH1268780.1"/>
    <property type="molecule type" value="Genomic_DNA"/>
</dbReference>
<evidence type="ECO:0000313" key="2">
    <source>
        <dbReference type="EMBL" id="CAH1268780.1"/>
    </source>
</evidence>
<evidence type="ECO:0000256" key="1">
    <source>
        <dbReference type="SAM" id="MobiDB-lite"/>
    </source>
</evidence>
<evidence type="ECO:0000313" key="3">
    <source>
        <dbReference type="Proteomes" id="UP000838412"/>
    </source>
</evidence>
<organism evidence="2 3">
    <name type="scientific">Branchiostoma lanceolatum</name>
    <name type="common">Common lancelet</name>
    <name type="synonym">Amphioxus lanceolatum</name>
    <dbReference type="NCBI Taxonomy" id="7740"/>
    <lineage>
        <taxon>Eukaryota</taxon>
        <taxon>Metazoa</taxon>
        <taxon>Chordata</taxon>
        <taxon>Cephalochordata</taxon>
        <taxon>Leptocardii</taxon>
        <taxon>Amphioxiformes</taxon>
        <taxon>Branchiostomatidae</taxon>
        <taxon>Branchiostoma</taxon>
    </lineage>
</organism>
<name>A0A8K0A553_BRALA</name>
<keyword evidence="3" id="KW-1185">Reference proteome</keyword>
<dbReference type="OrthoDB" id="10035002at2759"/>
<dbReference type="Proteomes" id="UP000838412">
    <property type="component" value="Chromosome 7"/>
</dbReference>
<reference evidence="2" key="1">
    <citation type="submission" date="2022-01" db="EMBL/GenBank/DDBJ databases">
        <authorList>
            <person name="Braso-Vives M."/>
        </authorList>
    </citation>
    <scope>NUCLEOTIDE SEQUENCE</scope>
</reference>
<sequence length="326" mass="36263">MALCSGTALVVPCHMCAYRPGYCGVDDSDMAPSAAKSDLPYLTTYSHVYNRTDAVSLPPILYRDLPSLVRGGTRPDADCVVPSGPRRRLTRERPICVGLGTTDLGTHRYLDSKPIVNSIPPHKVVSVLPNIVQSSNILSDIEESSDVLNCLNTDSQWTTTYKQAGQGSSIAQPQGYPPTTTFEEHADWVKYRPYRHEIKCINWQNLTGIWDPKQLRRRTGETETPDRCHGGGNDHTKDQSRLPPCPGDAGPRIRPCPGYSGYVPRETAQVKVDVIQDPESPFATSMRTTYRKPPTVAFRTSRFAHRGPLCRTVTLTYPFNPFNKTE</sequence>
<dbReference type="AlphaFoldDB" id="A0A8K0A553"/>
<feature type="region of interest" description="Disordered" evidence="1">
    <location>
        <begin position="216"/>
        <end position="248"/>
    </location>
</feature>